<organism evidence="2">
    <name type="scientific">uncultured Caudovirales phage</name>
    <dbReference type="NCBI Taxonomy" id="2100421"/>
    <lineage>
        <taxon>Viruses</taxon>
        <taxon>Duplodnaviria</taxon>
        <taxon>Heunggongvirae</taxon>
        <taxon>Uroviricota</taxon>
        <taxon>Caudoviricetes</taxon>
        <taxon>Peduoviridae</taxon>
        <taxon>Maltschvirus</taxon>
        <taxon>Maltschvirus maltsch</taxon>
    </lineage>
</organism>
<accession>A0A6J5QUX0</accession>
<proteinExistence type="predicted"/>
<name>A0A6J5QUX0_9CAUD</name>
<evidence type="ECO:0000313" key="2">
    <source>
        <dbReference type="EMBL" id="CAB4188469.1"/>
    </source>
</evidence>
<reference evidence="2" key="1">
    <citation type="submission" date="2020-05" db="EMBL/GenBank/DDBJ databases">
        <authorList>
            <person name="Chiriac C."/>
            <person name="Salcher M."/>
            <person name="Ghai R."/>
            <person name="Kavagutti S V."/>
        </authorList>
    </citation>
    <scope>NUCLEOTIDE SEQUENCE</scope>
</reference>
<gene>
    <name evidence="2" type="ORF">UFOVP1174_37</name>
</gene>
<sequence length="80" mass="9285">MSDTPRTDALIYRKNTIEMQRHELLDLALALERELAEAREELNDKRKFCYAVEQALDGMNGDYVEIILALRKDAAMKEVK</sequence>
<evidence type="ECO:0000256" key="1">
    <source>
        <dbReference type="SAM" id="Coils"/>
    </source>
</evidence>
<dbReference type="EMBL" id="LR797128">
    <property type="protein sequence ID" value="CAB4188469.1"/>
    <property type="molecule type" value="Genomic_DNA"/>
</dbReference>
<keyword evidence="1" id="KW-0175">Coiled coil</keyword>
<feature type="coiled-coil region" evidence="1">
    <location>
        <begin position="21"/>
        <end position="48"/>
    </location>
</feature>
<protein>
    <submittedName>
        <fullName evidence="2">Uncharacterized protein</fullName>
    </submittedName>
</protein>